<dbReference type="Gene3D" id="3.20.20.140">
    <property type="entry name" value="Metal-dependent hydrolases"/>
    <property type="match status" value="1"/>
</dbReference>
<protein>
    <submittedName>
        <fullName evidence="3">Unannotated protein</fullName>
    </submittedName>
</protein>
<dbReference type="SUPFAM" id="SSF51556">
    <property type="entry name" value="Metallo-dependent hydrolases"/>
    <property type="match status" value="1"/>
</dbReference>
<name>A0A6J6W4Z3_9ZZZZ</name>
<dbReference type="InterPro" id="IPR011059">
    <property type="entry name" value="Metal-dep_hydrolase_composite"/>
</dbReference>
<evidence type="ECO:0000313" key="5">
    <source>
        <dbReference type="EMBL" id="CAB5041234.1"/>
    </source>
</evidence>
<dbReference type="PANTHER" id="PTHR43668">
    <property type="entry name" value="ALLANTOINASE"/>
    <property type="match status" value="1"/>
</dbReference>
<dbReference type="InterPro" id="IPR032466">
    <property type="entry name" value="Metal_Hydrolase"/>
</dbReference>
<feature type="domain" description="Amidohydrolase-related" evidence="1">
    <location>
        <begin position="53"/>
        <end position="436"/>
    </location>
</feature>
<evidence type="ECO:0000313" key="4">
    <source>
        <dbReference type="EMBL" id="CAB4902057.1"/>
    </source>
</evidence>
<dbReference type="Gene3D" id="2.30.40.10">
    <property type="entry name" value="Urease, subunit C, domain 1"/>
    <property type="match status" value="1"/>
</dbReference>
<evidence type="ECO:0000313" key="3">
    <source>
        <dbReference type="EMBL" id="CAB4778594.1"/>
    </source>
</evidence>
<accession>A0A6J6W4Z3</accession>
<evidence type="ECO:0000259" key="1">
    <source>
        <dbReference type="Pfam" id="PF01979"/>
    </source>
</evidence>
<sequence length="458" mass="49787">MAKYATRISGGRVYSNGGLVELDVLIEGGLIVGLLRAGEAADAHEVIDAKGKVILPGIIDTHAHTREPGYTNKEDFLTASRAAAVGGITTMIDMPNVEPPTDTLETYLAKRELADSKSIIDWGHWVAGTNPLEIPKLAEAGATGFKTFQVSGAYPHDPRLALNDEGKLMKSFRAIAETGLPSLVHPFNQSLFEHLSDEAFAAGKPQNWRTFSEVYTTEEIWHTAVNTLINLQALTGVRLHILHTHSAGSLRLVKAAKERGQRVSAALDPKYYHLTIEDLERLTGRACPGGFVTADEERMAVIWESLRDGTMDMIDSDHAPHTLEEIAVQDTDAWNAAMGSPQYDWHYSIALTDVSEGKFSLRRAVELLSEAPAKFLGIFPQKGALAPGSDADLVIVDLERTHVLTDEGLQTKCGWTPYLGKTVTGVVELTMLRGTVIAKDRKVLGTPGFGKFISGVPQ</sequence>
<dbReference type="SUPFAM" id="SSF51338">
    <property type="entry name" value="Composite domain of metallo-dependent hydrolases"/>
    <property type="match status" value="1"/>
</dbReference>
<dbReference type="EMBL" id="CAEZXW010000108">
    <property type="protein sequence ID" value="CAB4713372.1"/>
    <property type="molecule type" value="Genomic_DNA"/>
</dbReference>
<dbReference type="AlphaFoldDB" id="A0A6J6W4Z3"/>
<proteinExistence type="predicted"/>
<dbReference type="GO" id="GO:0006145">
    <property type="term" value="P:purine nucleobase catabolic process"/>
    <property type="evidence" value="ECO:0007669"/>
    <property type="project" value="TreeGrafter"/>
</dbReference>
<dbReference type="EMBL" id="CAEZZQ010000063">
    <property type="protein sequence ID" value="CAB4778594.1"/>
    <property type="molecule type" value="Genomic_DNA"/>
</dbReference>
<gene>
    <name evidence="2" type="ORF">UFOPK2593_01289</name>
    <name evidence="3" type="ORF">UFOPK2894_01039</name>
    <name evidence="4" type="ORF">UFOPK3492_00994</name>
    <name evidence="5" type="ORF">UFOPK4234_01257</name>
</gene>
<dbReference type="GO" id="GO:0004038">
    <property type="term" value="F:allantoinase activity"/>
    <property type="evidence" value="ECO:0007669"/>
    <property type="project" value="TreeGrafter"/>
</dbReference>
<reference evidence="3" key="1">
    <citation type="submission" date="2020-05" db="EMBL/GenBank/DDBJ databases">
        <authorList>
            <person name="Chiriac C."/>
            <person name="Salcher M."/>
            <person name="Ghai R."/>
            <person name="Kavagutti S V."/>
        </authorList>
    </citation>
    <scope>NUCLEOTIDE SEQUENCE</scope>
</reference>
<dbReference type="Pfam" id="PF01979">
    <property type="entry name" value="Amidohydro_1"/>
    <property type="match status" value="1"/>
</dbReference>
<dbReference type="PANTHER" id="PTHR43668:SF2">
    <property type="entry name" value="ALLANTOINASE"/>
    <property type="match status" value="1"/>
</dbReference>
<organism evidence="3">
    <name type="scientific">freshwater metagenome</name>
    <dbReference type="NCBI Taxonomy" id="449393"/>
    <lineage>
        <taxon>unclassified sequences</taxon>
        <taxon>metagenomes</taxon>
        <taxon>ecological metagenomes</taxon>
    </lineage>
</organism>
<dbReference type="EMBL" id="CAFBMD010000082">
    <property type="protein sequence ID" value="CAB4902057.1"/>
    <property type="molecule type" value="Genomic_DNA"/>
</dbReference>
<evidence type="ECO:0000313" key="2">
    <source>
        <dbReference type="EMBL" id="CAB4713372.1"/>
    </source>
</evidence>
<dbReference type="InterPro" id="IPR006680">
    <property type="entry name" value="Amidohydro-rel"/>
</dbReference>
<dbReference type="EMBL" id="CAFBQA010000082">
    <property type="protein sequence ID" value="CAB5041234.1"/>
    <property type="molecule type" value="Genomic_DNA"/>
</dbReference>
<dbReference type="GO" id="GO:0005737">
    <property type="term" value="C:cytoplasm"/>
    <property type="evidence" value="ECO:0007669"/>
    <property type="project" value="TreeGrafter"/>
</dbReference>
<dbReference type="InterPro" id="IPR050138">
    <property type="entry name" value="DHOase/Allantoinase_Hydrolase"/>
</dbReference>